<evidence type="ECO:0000256" key="1">
    <source>
        <dbReference type="ARBA" id="ARBA00022679"/>
    </source>
</evidence>
<dbReference type="Proteomes" id="UP000742786">
    <property type="component" value="Unassembled WGS sequence"/>
</dbReference>
<dbReference type="SUPFAM" id="SSF89796">
    <property type="entry name" value="CoA-transferase family III (CaiB/BaiF)"/>
    <property type="match status" value="1"/>
</dbReference>
<evidence type="ECO:0000313" key="2">
    <source>
        <dbReference type="EMBL" id="CAG4885169.1"/>
    </source>
</evidence>
<dbReference type="Gene3D" id="3.40.50.10540">
    <property type="entry name" value="Crotonobetainyl-coa:carnitine coa-transferase, domain 1"/>
    <property type="match status" value="1"/>
</dbReference>
<dbReference type="AlphaFoldDB" id="A0A916J739"/>
<dbReference type="PANTHER" id="PTHR48207">
    <property type="entry name" value="SUCCINATE--HYDROXYMETHYLGLUTARATE COA-TRANSFERASE"/>
    <property type="match status" value="1"/>
</dbReference>
<dbReference type="Pfam" id="PF02515">
    <property type="entry name" value="CoA_transf_3"/>
    <property type="match status" value="1"/>
</dbReference>
<dbReference type="InterPro" id="IPR044855">
    <property type="entry name" value="CoA-Trfase_III_dom3_sf"/>
</dbReference>
<dbReference type="EMBL" id="CAJQUM010000001">
    <property type="protein sequence ID" value="CAG4885169.1"/>
    <property type="molecule type" value="Genomic_DNA"/>
</dbReference>
<protein>
    <submittedName>
        <fullName evidence="2">Formyl-CoA transferase</fullName>
        <ecNumber evidence="2">2.8.3.16</ecNumber>
    </submittedName>
</protein>
<keyword evidence="1 2" id="KW-0808">Transferase</keyword>
<proteinExistence type="predicted"/>
<organism evidence="2 3">
    <name type="scientific">Georgfuchsia toluolica</name>
    <dbReference type="NCBI Taxonomy" id="424218"/>
    <lineage>
        <taxon>Bacteria</taxon>
        <taxon>Pseudomonadati</taxon>
        <taxon>Pseudomonadota</taxon>
        <taxon>Betaproteobacteria</taxon>
        <taxon>Nitrosomonadales</taxon>
        <taxon>Sterolibacteriaceae</taxon>
        <taxon>Georgfuchsia</taxon>
    </lineage>
</organism>
<dbReference type="GO" id="GO:0033608">
    <property type="term" value="F:formyl-CoA transferase activity"/>
    <property type="evidence" value="ECO:0007669"/>
    <property type="project" value="UniProtKB-EC"/>
</dbReference>
<gene>
    <name evidence="2" type="ORF">GTOL_13052</name>
</gene>
<dbReference type="Gene3D" id="3.30.1540.10">
    <property type="entry name" value="formyl-coa transferase, domain 3"/>
    <property type="match status" value="1"/>
</dbReference>
<name>A0A916J739_9PROT</name>
<comment type="caution">
    <text evidence="2">The sequence shown here is derived from an EMBL/GenBank/DDBJ whole genome shotgun (WGS) entry which is preliminary data.</text>
</comment>
<accession>A0A916J739</accession>
<dbReference type="PANTHER" id="PTHR48207:SF3">
    <property type="entry name" value="SUCCINATE--HYDROXYMETHYLGLUTARATE COA-TRANSFERASE"/>
    <property type="match status" value="1"/>
</dbReference>
<sequence length="409" mass="45441">MTPGALQGVRVLELGPYVALPLTGRILSALGAEVIKVETNSFMDVMNYIPHYEAGVGRPEYEILKRRVSLNVNHPEAKAVMEKLVRASDVFITNFRQGVLKRWGIDFPALKEINPDLNIVWQTGAGEGKPYNGFKFYGMPSQHVGVSSMTGFEDEVLSATNTSYSDYHCGLYNVLVVISSLLAQRRTKKPTFAETSIFKSAACTLGPAVLDYQANHHIPVRRGNRDRFFAPHNAYQCSGEDSYCTIAVRNDEEWQSLCAAIGQPALADDPRFATTAARFDNADPLDELISAWTSQRTRQEAMDTLQKVGVPAGIVAKGEDFARDAHLKERNLFREAIYFRPDQTKPGKEWQPGSRKSIALSVPIGLSETPCRYDERMSRLGEDNDYVYGQILGITPQEIKRLADAGVLS</sequence>
<dbReference type="InterPro" id="IPR023606">
    <property type="entry name" value="CoA-Trfase_III_dom_1_sf"/>
</dbReference>
<evidence type="ECO:0000313" key="3">
    <source>
        <dbReference type="Proteomes" id="UP000742786"/>
    </source>
</evidence>
<dbReference type="RefSeq" id="WP_220636940.1">
    <property type="nucleotide sequence ID" value="NZ_CAJQUM010000001.1"/>
</dbReference>
<dbReference type="InterPro" id="IPR050483">
    <property type="entry name" value="CoA-transferase_III_domain"/>
</dbReference>
<dbReference type="EC" id="2.8.3.16" evidence="2"/>
<keyword evidence="3" id="KW-1185">Reference proteome</keyword>
<reference evidence="2" key="1">
    <citation type="submission" date="2021-04" db="EMBL/GenBank/DDBJ databases">
        <authorList>
            <person name="Hornung B."/>
        </authorList>
    </citation>
    <scope>NUCLEOTIDE SEQUENCE</scope>
    <source>
        <strain evidence="2">G5G6</strain>
    </source>
</reference>
<dbReference type="InterPro" id="IPR003673">
    <property type="entry name" value="CoA-Trfase_fam_III"/>
</dbReference>